<dbReference type="InterPro" id="IPR003593">
    <property type="entry name" value="AAA+_ATPase"/>
</dbReference>
<accession>A0A166S9T9</accession>
<dbReference type="Proteomes" id="UP000076552">
    <property type="component" value="Unassembled WGS sequence"/>
</dbReference>
<keyword evidence="4" id="KW-1185">Reference proteome</keyword>
<feature type="domain" description="AAA+ ATPase" evidence="2">
    <location>
        <begin position="839"/>
        <end position="996"/>
    </location>
</feature>
<feature type="compositionally biased region" description="Basic and acidic residues" evidence="1">
    <location>
        <begin position="151"/>
        <end position="162"/>
    </location>
</feature>
<feature type="region of interest" description="Disordered" evidence="1">
    <location>
        <begin position="1128"/>
        <end position="1235"/>
    </location>
</feature>
<dbReference type="Pfam" id="PF00004">
    <property type="entry name" value="AAA"/>
    <property type="match status" value="1"/>
</dbReference>
<dbReference type="GO" id="GO:0016887">
    <property type="term" value="F:ATP hydrolysis activity"/>
    <property type="evidence" value="ECO:0007669"/>
    <property type="project" value="InterPro"/>
</dbReference>
<dbReference type="Gene3D" id="3.40.50.300">
    <property type="entry name" value="P-loop containing nucleotide triphosphate hydrolases"/>
    <property type="match status" value="1"/>
</dbReference>
<sequence length="1235" mass="137606">MTGNGSPTSGDGDISKPAPAPTDSTIHSGRIDSEPTNETNVTEPESQPVKPDENKTDEVSDSPPVDSPSSVKSSVSGQNESAENEASNNGPDNRRAPSPATTEDDKDKNLYLQYLDMVRRMSTGDTGESLLTGVVDYMKVVDERLQVIEEKLRNNEEEKENSVAEDSSPPSEAETPDPSDIQNEVKFFEADEEDINSEGNLVDMAADHARFSSTKDQPQVMRVLYNKLSDDATIDKVNPEPGLIDIIYLNILSDPVASFFRDVLALDCGSGHSCIRLSKPFRPLIRNMKPLRDHLAKLEKAYGYGNPELGASNEASDEVIRSHLQLDQTPEEAKAGTEGSVEAVEDGVKGAGEIIEPSPTPAIPPQGDASEHHEKPFLRPSALAHFRTITRFVDQYLQSSLELYAKIKSGKEDKVAFENLWMLFDAGTTIYCPYRSGKETFSTTDVLSDRSDDSGILFELTESRARYSPQAYCVLSTRGGTFLKTSLMPGGIEEDFEENDFLQNVDALLRLDRWDLFRHGDSGGYRKDIAQPLMRHGAGGAATRRNKNTTSTLVIACFNVEYDGDRFGTQRELFEVKPYSGLKEVRDLEVFPVQYLKDEEMDRLLQRGRKFVDLTNNAHMSYEGTTAGSTRETINSEVIVDFKTAFERSSDLPDISEIRPDFTTGTENHWPRTTERGQREAHDWYEHDAVDGERAVTHRWCFAKHCQKPTYHTHQDAQSQKVLRKLASLFESYATQQAKSKKAREELRLYFEENGLMSLFPGVVPGYALRNRKWVQLDLDRLQDVQHGNDWNNLVLPKGHREMVQAMVESYTRRSDGSQAANDQFSEKVDLDLVRGKGKGCIILLHGAPGVGKTSTAGKTPQGSLLTWFWTASLLILETYRMRGSIHQAAVVSHYLCGRANETGDIGHLPEVVEANLERHFKLAHRWACVLLLDEADVFLAKRTKTDVKRNGLVSVFLRILEYYPGILFLTTNRVGAIDDAFRSRLHLTLYYPKLLEKQSTKIWKNNIGKLKEVNEHRVKGGQQPIKYDKHEIIKWASTNWESLQWNGRQIRNAFQTAIALAEFKAQSRKSGKRAGADTSSPSPKKAKPPVLDQDTFMLIADASNQFNDYLLQAHGQDEDTIAMRDQVRPASFKAKPTRIKRVQESSESESESDSDTASGSSGASDSSGPESDAESDATVDSASSASDSETDAKGKKANAKKGKGKSEKKAKKEKKSPDGTEKAKKKAKKKRSEA</sequence>
<feature type="compositionally biased region" description="Low complexity" evidence="1">
    <location>
        <begin position="1156"/>
        <end position="1171"/>
    </location>
</feature>
<organism evidence="3 4">
    <name type="scientific">Colletotrichum tofieldiae</name>
    <dbReference type="NCBI Taxonomy" id="708197"/>
    <lineage>
        <taxon>Eukaryota</taxon>
        <taxon>Fungi</taxon>
        <taxon>Dikarya</taxon>
        <taxon>Ascomycota</taxon>
        <taxon>Pezizomycotina</taxon>
        <taxon>Sordariomycetes</taxon>
        <taxon>Hypocreomycetidae</taxon>
        <taxon>Glomerellales</taxon>
        <taxon>Glomerellaceae</taxon>
        <taxon>Colletotrichum</taxon>
        <taxon>Colletotrichum spaethianum species complex</taxon>
    </lineage>
</organism>
<dbReference type="InterPro" id="IPR003959">
    <property type="entry name" value="ATPase_AAA_core"/>
</dbReference>
<feature type="compositionally biased region" description="Low complexity" evidence="1">
    <location>
        <begin position="34"/>
        <end position="45"/>
    </location>
</feature>
<dbReference type="PANTHER" id="PTHR46411:SF2">
    <property type="entry name" value="AAA+ ATPASE DOMAIN-CONTAINING PROTEIN"/>
    <property type="match status" value="1"/>
</dbReference>
<dbReference type="InterPro" id="IPR054289">
    <property type="entry name" value="DUF7025"/>
</dbReference>
<feature type="region of interest" description="Disordered" evidence="1">
    <location>
        <begin position="151"/>
        <end position="180"/>
    </location>
</feature>
<feature type="compositionally biased region" description="Low complexity" evidence="1">
    <location>
        <begin position="1179"/>
        <end position="1188"/>
    </location>
</feature>
<feature type="region of interest" description="Disordered" evidence="1">
    <location>
        <begin position="352"/>
        <end position="374"/>
    </location>
</feature>
<evidence type="ECO:0000313" key="4">
    <source>
        <dbReference type="Proteomes" id="UP000076552"/>
    </source>
</evidence>
<gene>
    <name evidence="3" type="ORF">CT0861_12050</name>
</gene>
<name>A0A166S9T9_9PEZI</name>
<evidence type="ECO:0000256" key="1">
    <source>
        <dbReference type="SAM" id="MobiDB-lite"/>
    </source>
</evidence>
<dbReference type="InterPro" id="IPR027417">
    <property type="entry name" value="P-loop_NTPase"/>
</dbReference>
<feature type="region of interest" description="Disordered" evidence="1">
    <location>
        <begin position="1070"/>
        <end position="1091"/>
    </location>
</feature>
<dbReference type="EMBL" id="LFIV01000089">
    <property type="protein sequence ID" value="KZL70435.1"/>
    <property type="molecule type" value="Genomic_DNA"/>
</dbReference>
<feature type="region of interest" description="Disordered" evidence="1">
    <location>
        <begin position="1"/>
        <end position="109"/>
    </location>
</feature>
<evidence type="ECO:0000313" key="3">
    <source>
        <dbReference type="EMBL" id="KZL70435.1"/>
    </source>
</evidence>
<feature type="region of interest" description="Disordered" evidence="1">
    <location>
        <begin position="656"/>
        <end position="675"/>
    </location>
</feature>
<dbReference type="PANTHER" id="PTHR46411">
    <property type="entry name" value="FAMILY ATPASE, PUTATIVE-RELATED"/>
    <property type="match status" value="1"/>
</dbReference>
<feature type="compositionally biased region" description="Low complexity" evidence="1">
    <location>
        <begin position="61"/>
        <end position="89"/>
    </location>
</feature>
<protein>
    <submittedName>
        <fullName evidence="3">p-loop containing nucleoside triphosphate hydrolase</fullName>
    </submittedName>
</protein>
<keyword evidence="3" id="KW-0378">Hydrolase</keyword>
<dbReference type="Pfam" id="PF23232">
    <property type="entry name" value="AAA_lid_13"/>
    <property type="match status" value="1"/>
</dbReference>
<dbReference type="AlphaFoldDB" id="A0A166S9T9"/>
<dbReference type="STRING" id="708197.A0A166S9T9"/>
<dbReference type="Pfam" id="PF22942">
    <property type="entry name" value="DUF7025"/>
    <property type="match status" value="1"/>
</dbReference>
<comment type="caution">
    <text evidence="3">The sequence shown here is derived from an EMBL/GenBank/DDBJ whole genome shotgun (WGS) entry which is preliminary data.</text>
</comment>
<evidence type="ECO:0000259" key="2">
    <source>
        <dbReference type="SMART" id="SM00382"/>
    </source>
</evidence>
<proteinExistence type="predicted"/>
<feature type="compositionally biased region" description="Basic residues" evidence="1">
    <location>
        <begin position="1196"/>
        <end position="1215"/>
    </location>
</feature>
<dbReference type="InterPro" id="IPR056599">
    <property type="entry name" value="AAA_lid_fung"/>
</dbReference>
<dbReference type="SMART" id="SM00382">
    <property type="entry name" value="AAA"/>
    <property type="match status" value="1"/>
</dbReference>
<feature type="compositionally biased region" description="Basic residues" evidence="1">
    <location>
        <begin position="1224"/>
        <end position="1235"/>
    </location>
</feature>
<reference evidence="3 4" key="1">
    <citation type="submission" date="2015-06" db="EMBL/GenBank/DDBJ databases">
        <title>Survival trade-offs in plant roots during colonization by closely related pathogenic and mutualistic fungi.</title>
        <authorList>
            <person name="Hacquard S."/>
            <person name="Kracher B."/>
            <person name="Hiruma K."/>
            <person name="Weinman A."/>
            <person name="Muench P."/>
            <person name="Garrido Oter R."/>
            <person name="Ver Loren van Themaat E."/>
            <person name="Dallerey J.-F."/>
            <person name="Damm U."/>
            <person name="Henrissat B."/>
            <person name="Lespinet O."/>
            <person name="Thon M."/>
            <person name="Kemen E."/>
            <person name="McHardy A.C."/>
            <person name="Schulze-Lefert P."/>
            <person name="O'Connell R.J."/>
        </authorList>
    </citation>
    <scope>NUCLEOTIDE SEQUENCE [LARGE SCALE GENOMIC DNA]</scope>
    <source>
        <strain evidence="3 4">0861</strain>
    </source>
</reference>
<dbReference type="GO" id="GO:0005524">
    <property type="term" value="F:ATP binding"/>
    <property type="evidence" value="ECO:0007669"/>
    <property type="project" value="InterPro"/>
</dbReference>
<dbReference type="SUPFAM" id="SSF52540">
    <property type="entry name" value="P-loop containing nucleoside triphosphate hydrolases"/>
    <property type="match status" value="1"/>
</dbReference>